<sequence length="45" mass="5162">MGLTQLSLKRGYMDFETGSSMLDTVCELRSDSCRRYVLYHVLDGN</sequence>
<gene>
    <name evidence="1" type="ORF">SAMN04489841_1209</name>
</gene>
<dbReference type="AlphaFoldDB" id="A0A1H9D1Z1"/>
<evidence type="ECO:0000313" key="2">
    <source>
        <dbReference type="Proteomes" id="UP000199114"/>
    </source>
</evidence>
<proteinExistence type="predicted"/>
<organism evidence="1 2">
    <name type="scientific">Natrinema salaciae</name>
    <dbReference type="NCBI Taxonomy" id="1186196"/>
    <lineage>
        <taxon>Archaea</taxon>
        <taxon>Methanobacteriati</taxon>
        <taxon>Methanobacteriota</taxon>
        <taxon>Stenosarchaea group</taxon>
        <taxon>Halobacteria</taxon>
        <taxon>Halobacteriales</taxon>
        <taxon>Natrialbaceae</taxon>
        <taxon>Natrinema</taxon>
    </lineage>
</organism>
<reference evidence="2" key="1">
    <citation type="submission" date="2016-10" db="EMBL/GenBank/DDBJ databases">
        <authorList>
            <person name="Varghese N."/>
            <person name="Submissions S."/>
        </authorList>
    </citation>
    <scope>NUCLEOTIDE SEQUENCE [LARGE SCALE GENOMIC DNA]</scope>
    <source>
        <strain evidence="2">DSM 25055</strain>
    </source>
</reference>
<dbReference type="Proteomes" id="UP000199114">
    <property type="component" value="Unassembled WGS sequence"/>
</dbReference>
<evidence type="ECO:0000313" key="1">
    <source>
        <dbReference type="EMBL" id="SEQ06843.1"/>
    </source>
</evidence>
<protein>
    <submittedName>
        <fullName evidence="1">Uncharacterized protein</fullName>
    </submittedName>
</protein>
<keyword evidence="2" id="KW-1185">Reference proteome</keyword>
<name>A0A1H9D1Z1_9EURY</name>
<accession>A0A1H9D1Z1</accession>
<dbReference type="EMBL" id="FOFD01000001">
    <property type="protein sequence ID" value="SEQ06843.1"/>
    <property type="molecule type" value="Genomic_DNA"/>
</dbReference>